<gene>
    <name evidence="1" type="ORF">BC938DRAFT_481199</name>
</gene>
<dbReference type="Proteomes" id="UP000274822">
    <property type="component" value="Unassembled WGS sequence"/>
</dbReference>
<reference evidence="1 2" key="1">
    <citation type="journal article" date="2018" name="New Phytol.">
        <title>Phylogenomics of Endogonaceae and evolution of mycorrhizas within Mucoromycota.</title>
        <authorList>
            <person name="Chang Y."/>
            <person name="Desiro A."/>
            <person name="Na H."/>
            <person name="Sandor L."/>
            <person name="Lipzen A."/>
            <person name="Clum A."/>
            <person name="Barry K."/>
            <person name="Grigoriev I.V."/>
            <person name="Martin F.M."/>
            <person name="Stajich J.E."/>
            <person name="Smith M.E."/>
            <person name="Bonito G."/>
            <person name="Spatafora J.W."/>
        </authorList>
    </citation>
    <scope>NUCLEOTIDE SEQUENCE [LARGE SCALE GENOMIC DNA]</scope>
    <source>
        <strain evidence="1 2">AD002</strain>
    </source>
</reference>
<accession>A0A433QX51</accession>
<evidence type="ECO:0000313" key="1">
    <source>
        <dbReference type="EMBL" id="RUS34325.1"/>
    </source>
</evidence>
<name>A0A433QX51_9FUNG</name>
<keyword evidence="2" id="KW-1185">Reference proteome</keyword>
<comment type="caution">
    <text evidence="1">The sequence shown here is derived from an EMBL/GenBank/DDBJ whole genome shotgun (WGS) entry which is preliminary data.</text>
</comment>
<proteinExistence type="predicted"/>
<dbReference type="EMBL" id="RBNJ01000581">
    <property type="protein sequence ID" value="RUS34325.1"/>
    <property type="molecule type" value="Genomic_DNA"/>
</dbReference>
<evidence type="ECO:0000313" key="2">
    <source>
        <dbReference type="Proteomes" id="UP000274822"/>
    </source>
</evidence>
<sequence length="64" mass="6806">MRRLLALGEPELGLLGCPLPVALKILGKNVQEFTGDGDELGDILILGMQEVARGPVWGHADAKI</sequence>
<dbReference type="AlphaFoldDB" id="A0A433QX51"/>
<protein>
    <submittedName>
        <fullName evidence="1">Uncharacterized protein</fullName>
    </submittedName>
</protein>
<organism evidence="1 2">
    <name type="scientific">Jimgerdemannia flammicorona</name>
    <dbReference type="NCBI Taxonomy" id="994334"/>
    <lineage>
        <taxon>Eukaryota</taxon>
        <taxon>Fungi</taxon>
        <taxon>Fungi incertae sedis</taxon>
        <taxon>Mucoromycota</taxon>
        <taxon>Mucoromycotina</taxon>
        <taxon>Endogonomycetes</taxon>
        <taxon>Endogonales</taxon>
        <taxon>Endogonaceae</taxon>
        <taxon>Jimgerdemannia</taxon>
    </lineage>
</organism>